<keyword evidence="3" id="KW-0732">Signal</keyword>
<evidence type="ECO:0000256" key="2">
    <source>
        <dbReference type="SAM" id="Phobius"/>
    </source>
</evidence>
<evidence type="ECO:0000256" key="1">
    <source>
        <dbReference type="SAM" id="MobiDB-lite"/>
    </source>
</evidence>
<dbReference type="AlphaFoldDB" id="A0AAE9AGQ4"/>
<feature type="region of interest" description="Disordered" evidence="1">
    <location>
        <begin position="374"/>
        <end position="396"/>
    </location>
</feature>
<dbReference type="Proteomes" id="UP000827892">
    <property type="component" value="Chromosome IV"/>
</dbReference>
<dbReference type="InterPro" id="IPR036941">
    <property type="entry name" value="Rcpt_L-dom_sf"/>
</dbReference>
<evidence type="ECO:0000313" key="5">
    <source>
        <dbReference type="Proteomes" id="UP000827892"/>
    </source>
</evidence>
<dbReference type="OMA" id="WIIENND"/>
<dbReference type="EMBL" id="CP090894">
    <property type="protein sequence ID" value="ULT96688.1"/>
    <property type="molecule type" value="Genomic_DNA"/>
</dbReference>
<evidence type="ECO:0000256" key="3">
    <source>
        <dbReference type="SAM" id="SignalP"/>
    </source>
</evidence>
<evidence type="ECO:0008006" key="6">
    <source>
        <dbReference type="Google" id="ProtNLM"/>
    </source>
</evidence>
<keyword evidence="2" id="KW-0812">Transmembrane</keyword>
<name>A0AAE9AGQ4_CAEBR</name>
<evidence type="ECO:0000313" key="4">
    <source>
        <dbReference type="EMBL" id="ULT96688.1"/>
    </source>
</evidence>
<feature type="transmembrane region" description="Helical" evidence="2">
    <location>
        <begin position="325"/>
        <end position="347"/>
    </location>
</feature>
<feature type="compositionally biased region" description="Basic and acidic residues" evidence="1">
    <location>
        <begin position="378"/>
        <end position="389"/>
    </location>
</feature>
<dbReference type="SUPFAM" id="SSF52058">
    <property type="entry name" value="L domain-like"/>
    <property type="match status" value="1"/>
</dbReference>
<feature type="chain" id="PRO_5042077247" description="Receptor L-domain domain-containing protein" evidence="3">
    <location>
        <begin position="25"/>
        <end position="396"/>
    </location>
</feature>
<accession>A0AAE9AGQ4</accession>
<reference evidence="4 5" key="1">
    <citation type="submission" date="2022-05" db="EMBL/GenBank/DDBJ databases">
        <title>Chromosome-level reference genomes for two strains of Caenorhabditis briggsae: an improved platform for comparative genomics.</title>
        <authorList>
            <person name="Stevens L."/>
            <person name="Andersen E.C."/>
        </authorList>
    </citation>
    <scope>NUCLEOTIDE SEQUENCE [LARGE SCALE GENOMIC DNA]</scope>
    <source>
        <strain evidence="4">QX1410_ONT</strain>
        <tissue evidence="4">Whole-organism</tissue>
    </source>
</reference>
<gene>
    <name evidence="4" type="ORF">L3Y34_004913</name>
</gene>
<keyword evidence="2" id="KW-0472">Membrane</keyword>
<feature type="signal peptide" evidence="3">
    <location>
        <begin position="1"/>
        <end position="24"/>
    </location>
</feature>
<organism evidence="4 5">
    <name type="scientific">Caenorhabditis briggsae</name>
    <dbReference type="NCBI Taxonomy" id="6238"/>
    <lineage>
        <taxon>Eukaryota</taxon>
        <taxon>Metazoa</taxon>
        <taxon>Ecdysozoa</taxon>
        <taxon>Nematoda</taxon>
        <taxon>Chromadorea</taxon>
        <taxon>Rhabditida</taxon>
        <taxon>Rhabditina</taxon>
        <taxon>Rhabditomorpha</taxon>
        <taxon>Rhabditoidea</taxon>
        <taxon>Rhabditidae</taxon>
        <taxon>Peloderinae</taxon>
        <taxon>Caenorhabditis</taxon>
    </lineage>
</organism>
<proteinExistence type="predicted"/>
<protein>
    <recommendedName>
        <fullName evidence="6">Receptor L-domain domain-containing protein</fullName>
    </recommendedName>
</protein>
<sequence>MNWAYKICLIFIVISSLSVKFSSSDDRFMESEIHEDMTRQGCWKVGGVSLNDLQFDPKNAMATALKTNKNGDKITVFNYGMQYFNSELKNLSLSTGGTHPLYLRIKEDALWDNKPQDKVNCQRVLNYKCLQDITINSLESLENFNSMKCTELKKDLIIDGFKHLAQNRGSFSFSGFENIQKIRGRLVIQNVETDASFKFEKLIQVGQFADEKGLPSIQIRDNVMGRISMERVNITKCYPGAPKTCVSIQDNWIIENNDNPLKIKFENFTAPPRWNPVEGIHAEPGTERFEAEVERLEEHPEEIEETYDDPELNDEDVDLKCRLCFIPYTILNYVGIPALLGIIFWIIKFLMKKDINYDLATVYGADEKENQDNYFAVDGKKDNKEKDSGMDDLGSN</sequence>
<dbReference type="Gene3D" id="3.80.20.20">
    <property type="entry name" value="Receptor L-domain"/>
    <property type="match status" value="1"/>
</dbReference>
<keyword evidence="2" id="KW-1133">Transmembrane helix</keyword>